<feature type="transmembrane region" description="Helical" evidence="2">
    <location>
        <begin position="424"/>
        <end position="449"/>
    </location>
</feature>
<name>A0AA85IXN3_TRIRE</name>
<evidence type="ECO:0000313" key="4">
    <source>
        <dbReference type="WBParaSite" id="TREG1_115110.2"/>
    </source>
</evidence>
<organism evidence="3 4">
    <name type="scientific">Trichobilharzia regenti</name>
    <name type="common">Nasal bird schistosome</name>
    <dbReference type="NCBI Taxonomy" id="157069"/>
    <lineage>
        <taxon>Eukaryota</taxon>
        <taxon>Metazoa</taxon>
        <taxon>Spiralia</taxon>
        <taxon>Lophotrochozoa</taxon>
        <taxon>Platyhelminthes</taxon>
        <taxon>Trematoda</taxon>
        <taxon>Digenea</taxon>
        <taxon>Strigeidida</taxon>
        <taxon>Schistosomatoidea</taxon>
        <taxon>Schistosomatidae</taxon>
        <taxon>Trichobilharzia</taxon>
    </lineage>
</organism>
<dbReference type="Proteomes" id="UP000050795">
    <property type="component" value="Unassembled WGS sequence"/>
</dbReference>
<reference evidence="4" key="2">
    <citation type="submission" date="2023-11" db="UniProtKB">
        <authorList>
            <consortium name="WormBaseParasite"/>
        </authorList>
    </citation>
    <scope>IDENTIFICATION</scope>
</reference>
<feature type="region of interest" description="Disordered" evidence="1">
    <location>
        <begin position="40"/>
        <end position="101"/>
    </location>
</feature>
<evidence type="ECO:0000313" key="3">
    <source>
        <dbReference type="Proteomes" id="UP000050795"/>
    </source>
</evidence>
<proteinExistence type="predicted"/>
<keyword evidence="2" id="KW-1133">Transmembrane helix</keyword>
<keyword evidence="2" id="KW-0812">Transmembrane</keyword>
<keyword evidence="2" id="KW-0472">Membrane</keyword>
<feature type="compositionally biased region" description="Polar residues" evidence="1">
    <location>
        <begin position="316"/>
        <end position="403"/>
    </location>
</feature>
<accession>A0AA85IXN3</accession>
<dbReference type="AlphaFoldDB" id="A0AA85IXN3"/>
<evidence type="ECO:0000256" key="2">
    <source>
        <dbReference type="SAM" id="Phobius"/>
    </source>
</evidence>
<sequence>MKQITLEVSYERLIEKEYYSFHDVLSRRFKLAVLDMVERMRSEETQPVTDESESTQSHGTDEQLTTTRQFEPATPETQPVTDESESTQSHGTDEQLTTTRQFEPTTPDVFLAELDLIVRDWNETITKSGDAASLQILDEYCRDLKKVVRELYPGLEEAVTNCSLDSVMKQITLEVSYERLIEKEYYSFNNVLYRRFKVAVLDMIERMKVGDVFLAELDLIVRDWNETITKSGDAASLQILDEYCRDLKKVVRELYPGLEEAVTNCSLDSVMKQITLEVSYERLIEKEYYSFNNVLYRRFKVAVLDMIERMKVGETQPVTDESESTQSHGTDEQLTTTRQFEPTTPETQPVTDESESTQSHGTDEQLTTTRQFEPTTPETQPVTDESESTQSHGTDEQLTTTRQFEPATPDEKKSSNHINLAMTWNLQTIIILSLLIMIITFPMISLSFWRCH</sequence>
<feature type="region of interest" description="Disordered" evidence="1">
    <location>
        <begin position="315"/>
        <end position="414"/>
    </location>
</feature>
<keyword evidence="3" id="KW-1185">Reference proteome</keyword>
<evidence type="ECO:0000256" key="1">
    <source>
        <dbReference type="SAM" id="MobiDB-lite"/>
    </source>
</evidence>
<dbReference type="WBParaSite" id="TREG1_115110.2">
    <property type="protein sequence ID" value="TREG1_115110.2"/>
    <property type="gene ID" value="TREG1_115110"/>
</dbReference>
<feature type="compositionally biased region" description="Polar residues" evidence="1">
    <location>
        <begin position="45"/>
        <end position="101"/>
    </location>
</feature>
<protein>
    <submittedName>
        <fullName evidence="4">Uncharacterized protein</fullName>
    </submittedName>
</protein>
<reference evidence="3" key="1">
    <citation type="submission" date="2022-06" db="EMBL/GenBank/DDBJ databases">
        <authorList>
            <person name="Berger JAMES D."/>
            <person name="Berger JAMES D."/>
        </authorList>
    </citation>
    <scope>NUCLEOTIDE SEQUENCE [LARGE SCALE GENOMIC DNA]</scope>
</reference>